<feature type="transmembrane region" description="Helical" evidence="2">
    <location>
        <begin position="252"/>
        <end position="273"/>
    </location>
</feature>
<gene>
    <name evidence="3" type="ORF">A1O7_02105</name>
</gene>
<evidence type="ECO:0000256" key="2">
    <source>
        <dbReference type="SAM" id="Phobius"/>
    </source>
</evidence>
<dbReference type="EMBL" id="AMGW01000002">
    <property type="protein sequence ID" value="EXJ61676.1"/>
    <property type="molecule type" value="Genomic_DNA"/>
</dbReference>
<reference evidence="3 4" key="1">
    <citation type="submission" date="2013-03" db="EMBL/GenBank/DDBJ databases">
        <title>The Genome Sequence of Cladophialophora yegresii CBS 114405.</title>
        <authorList>
            <consortium name="The Broad Institute Genomics Platform"/>
            <person name="Cuomo C."/>
            <person name="de Hoog S."/>
            <person name="Gorbushina A."/>
            <person name="Walker B."/>
            <person name="Young S.K."/>
            <person name="Zeng Q."/>
            <person name="Gargeya S."/>
            <person name="Fitzgerald M."/>
            <person name="Haas B."/>
            <person name="Abouelleil A."/>
            <person name="Allen A.W."/>
            <person name="Alvarado L."/>
            <person name="Arachchi H.M."/>
            <person name="Berlin A.M."/>
            <person name="Chapman S.B."/>
            <person name="Gainer-Dewar J."/>
            <person name="Goldberg J."/>
            <person name="Griggs A."/>
            <person name="Gujja S."/>
            <person name="Hansen M."/>
            <person name="Howarth C."/>
            <person name="Imamovic A."/>
            <person name="Ireland A."/>
            <person name="Larimer J."/>
            <person name="McCowan C."/>
            <person name="Murphy C."/>
            <person name="Pearson M."/>
            <person name="Poon T.W."/>
            <person name="Priest M."/>
            <person name="Roberts A."/>
            <person name="Saif S."/>
            <person name="Shea T."/>
            <person name="Sisk P."/>
            <person name="Sykes S."/>
            <person name="Wortman J."/>
            <person name="Nusbaum C."/>
            <person name="Birren B."/>
        </authorList>
    </citation>
    <scope>NUCLEOTIDE SEQUENCE [LARGE SCALE GENOMIC DNA]</scope>
    <source>
        <strain evidence="3 4">CBS 114405</strain>
    </source>
</reference>
<dbReference type="HOGENOM" id="CLU_949971_0_0_1"/>
<name>W9WAW3_9EURO</name>
<dbReference type="Proteomes" id="UP000019473">
    <property type="component" value="Unassembled WGS sequence"/>
</dbReference>
<dbReference type="VEuPathDB" id="FungiDB:A1O7_02105"/>
<feature type="region of interest" description="Disordered" evidence="1">
    <location>
        <begin position="217"/>
        <end position="237"/>
    </location>
</feature>
<sequence>MDSPGNAPEHEFLPGSDDCSPEEPLHKSRFSSPHAAGEPGPAVSTHTEGGFDSEELEYFRSLPEQALKAIYPDGIRPPANLGPHAPFDRYDKFHQALLNLAAGVSLRDVIRFYHFDIDAKQFVRHMAIFCVKSLGYTNHDLYRLDVHLSELGYADDDDATSMSQCPSGEAFGDLFEDQHDNEQGDVVELEGTTDQQSQTGDSEQSQLIPDISQIVEPAGTSSSKTDPSNERLQEHKPLSTRARVGRVALSTFFKFVLAALGYAVPIMIICFSYETLVRPHLASSTNAAGWVKV</sequence>
<dbReference type="GeneID" id="19176715"/>
<keyword evidence="2" id="KW-0472">Membrane</keyword>
<evidence type="ECO:0000313" key="3">
    <source>
        <dbReference type="EMBL" id="EXJ61676.1"/>
    </source>
</evidence>
<evidence type="ECO:0000313" key="4">
    <source>
        <dbReference type="Proteomes" id="UP000019473"/>
    </source>
</evidence>
<comment type="caution">
    <text evidence="3">The sequence shown here is derived from an EMBL/GenBank/DDBJ whole genome shotgun (WGS) entry which is preliminary data.</text>
</comment>
<dbReference type="OrthoDB" id="4159380at2759"/>
<dbReference type="AlphaFoldDB" id="W9WAW3"/>
<keyword evidence="4" id="KW-1185">Reference proteome</keyword>
<accession>W9WAW3</accession>
<feature type="compositionally biased region" description="Basic and acidic residues" evidence="1">
    <location>
        <begin position="227"/>
        <end position="237"/>
    </location>
</feature>
<keyword evidence="2" id="KW-1133">Transmembrane helix</keyword>
<evidence type="ECO:0000256" key="1">
    <source>
        <dbReference type="SAM" id="MobiDB-lite"/>
    </source>
</evidence>
<keyword evidence="2" id="KW-0812">Transmembrane</keyword>
<organism evidence="3 4">
    <name type="scientific">Cladophialophora yegresii CBS 114405</name>
    <dbReference type="NCBI Taxonomy" id="1182544"/>
    <lineage>
        <taxon>Eukaryota</taxon>
        <taxon>Fungi</taxon>
        <taxon>Dikarya</taxon>
        <taxon>Ascomycota</taxon>
        <taxon>Pezizomycotina</taxon>
        <taxon>Eurotiomycetes</taxon>
        <taxon>Chaetothyriomycetidae</taxon>
        <taxon>Chaetothyriales</taxon>
        <taxon>Herpotrichiellaceae</taxon>
        <taxon>Cladophialophora</taxon>
    </lineage>
</organism>
<dbReference type="RefSeq" id="XP_007754330.1">
    <property type="nucleotide sequence ID" value="XM_007756140.1"/>
</dbReference>
<protein>
    <submittedName>
        <fullName evidence="3">Uncharacterized protein</fullName>
    </submittedName>
</protein>
<feature type="region of interest" description="Disordered" evidence="1">
    <location>
        <begin position="1"/>
        <end position="49"/>
    </location>
</feature>
<proteinExistence type="predicted"/>